<protein>
    <submittedName>
        <fullName evidence="1">Uncharacterized protein</fullName>
    </submittedName>
</protein>
<evidence type="ECO:0000313" key="2">
    <source>
        <dbReference type="Proteomes" id="UP000193200"/>
    </source>
</evidence>
<name>A0A1Y5U446_9PROT</name>
<proteinExistence type="predicted"/>
<evidence type="ECO:0000313" key="1">
    <source>
        <dbReference type="EMBL" id="SLN76398.1"/>
    </source>
</evidence>
<dbReference type="AlphaFoldDB" id="A0A1Y5U446"/>
<dbReference type="OrthoDB" id="1634373at2"/>
<gene>
    <name evidence="1" type="ORF">OCH7691_04119</name>
</gene>
<accession>A0A1Y5U446</accession>
<organism evidence="1 2">
    <name type="scientific">Oceanibacterium hippocampi</name>
    <dbReference type="NCBI Taxonomy" id="745714"/>
    <lineage>
        <taxon>Bacteria</taxon>
        <taxon>Pseudomonadati</taxon>
        <taxon>Pseudomonadota</taxon>
        <taxon>Alphaproteobacteria</taxon>
        <taxon>Sneathiellales</taxon>
        <taxon>Sneathiellaceae</taxon>
        <taxon>Oceanibacterium</taxon>
    </lineage>
</organism>
<sequence length="115" mass="13351">MTQHRLVVDEEVARGGEGWKSLALEMNFIHQLTHITRERNCLRHDDRVDCVAGAVGHLVRVLAQDPEHARKTLLEDEKDRWIAQWFNEAAESGPRFGRRGVMRNGEFTEVWQVSF</sequence>
<dbReference type="EMBL" id="FWFR01000004">
    <property type="protein sequence ID" value="SLN76398.1"/>
    <property type="molecule type" value="Genomic_DNA"/>
</dbReference>
<reference evidence="1 2" key="1">
    <citation type="submission" date="2017-03" db="EMBL/GenBank/DDBJ databases">
        <authorList>
            <person name="Afonso C.L."/>
            <person name="Miller P.J."/>
            <person name="Scott M.A."/>
            <person name="Spackman E."/>
            <person name="Goraichik I."/>
            <person name="Dimitrov K.M."/>
            <person name="Suarez D.L."/>
            <person name="Swayne D.E."/>
        </authorList>
    </citation>
    <scope>NUCLEOTIDE SEQUENCE [LARGE SCALE GENOMIC DNA]</scope>
    <source>
        <strain evidence="1 2">CECT 7691</strain>
    </source>
</reference>
<dbReference type="InParanoid" id="A0A1Y5U446"/>
<dbReference type="Proteomes" id="UP000193200">
    <property type="component" value="Unassembled WGS sequence"/>
</dbReference>
<dbReference type="RefSeq" id="WP_085885433.1">
    <property type="nucleotide sequence ID" value="NZ_FWFR01000004.1"/>
</dbReference>
<keyword evidence="2" id="KW-1185">Reference proteome</keyword>